<evidence type="ECO:0000313" key="3">
    <source>
        <dbReference type="Proteomes" id="UP001497392"/>
    </source>
</evidence>
<comment type="caution">
    <text evidence="2">The sequence shown here is derived from an EMBL/GenBank/DDBJ whole genome shotgun (WGS) entry which is preliminary data.</text>
</comment>
<dbReference type="PANTHER" id="PTHR36054">
    <property type="entry name" value="PROTEIN SICKLE"/>
    <property type="match status" value="1"/>
</dbReference>
<dbReference type="PANTHER" id="PTHR36054:SF2">
    <property type="entry name" value="PROTEIN SICKLE"/>
    <property type="match status" value="1"/>
</dbReference>
<feature type="compositionally biased region" description="Low complexity" evidence="1">
    <location>
        <begin position="203"/>
        <end position="218"/>
    </location>
</feature>
<dbReference type="InterPro" id="IPR028265">
    <property type="entry name" value="TTDN1/SICKLE"/>
</dbReference>
<gene>
    <name evidence="2" type="primary">g2541</name>
    <name evidence="2" type="ORF">VP750_LOCUS2168</name>
</gene>
<keyword evidence="3" id="KW-1185">Reference proteome</keyword>
<feature type="compositionally biased region" description="Gly residues" evidence="1">
    <location>
        <begin position="181"/>
        <end position="202"/>
    </location>
</feature>
<sequence length="287" mass="30638">MEEAEARRKRLKAIREDVQKPEEDSGGMGKLENPLVDAPAAQDLPSGFSFYSDPVGALKARRASTSMQPKQAPAPAPGSGPPGLHAGSENPFGKQHASSSGPPVPPPAHHQSKPGLHVMPKFQMNMQWQQGVAAAQRALGVQPQWHQGPGRPPPMTQPRPPPRPPEPWGYPPRAPYPPPMGCGGVGVGRGGGTLGGGRGPSHGGSSIPSRGVGRQQSGRGRGREGGFNVEAYYQPSMLEDPWKHLRQQQQEPPPPHEAAQHGIADQEHNKNHDSRSSAEGDADRPWH</sequence>
<dbReference type="Pfam" id="PF15502">
    <property type="entry name" value="MPLKIP"/>
    <property type="match status" value="1"/>
</dbReference>
<feature type="compositionally biased region" description="Pro residues" evidence="1">
    <location>
        <begin position="150"/>
        <end position="180"/>
    </location>
</feature>
<feature type="compositionally biased region" description="Basic and acidic residues" evidence="1">
    <location>
        <begin position="264"/>
        <end position="287"/>
    </location>
</feature>
<feature type="region of interest" description="Disordered" evidence="1">
    <location>
        <begin position="1"/>
        <end position="287"/>
    </location>
</feature>
<dbReference type="EMBL" id="CAXHTA020000004">
    <property type="protein sequence ID" value="CAL5220509.1"/>
    <property type="molecule type" value="Genomic_DNA"/>
</dbReference>
<dbReference type="InterPro" id="IPR039292">
    <property type="entry name" value="SICKLE"/>
</dbReference>
<organism evidence="2 3">
    <name type="scientific">Coccomyxa viridis</name>
    <dbReference type="NCBI Taxonomy" id="1274662"/>
    <lineage>
        <taxon>Eukaryota</taxon>
        <taxon>Viridiplantae</taxon>
        <taxon>Chlorophyta</taxon>
        <taxon>core chlorophytes</taxon>
        <taxon>Trebouxiophyceae</taxon>
        <taxon>Trebouxiophyceae incertae sedis</taxon>
        <taxon>Coccomyxaceae</taxon>
        <taxon>Coccomyxa</taxon>
    </lineage>
</organism>
<evidence type="ECO:0000256" key="1">
    <source>
        <dbReference type="SAM" id="MobiDB-lite"/>
    </source>
</evidence>
<accession>A0ABP1FKL4</accession>
<name>A0ABP1FKL4_9CHLO</name>
<feature type="compositionally biased region" description="Basic and acidic residues" evidence="1">
    <location>
        <begin position="13"/>
        <end position="23"/>
    </location>
</feature>
<reference evidence="2 3" key="1">
    <citation type="submission" date="2024-06" db="EMBL/GenBank/DDBJ databases">
        <authorList>
            <person name="Kraege A."/>
            <person name="Thomma B."/>
        </authorList>
    </citation>
    <scope>NUCLEOTIDE SEQUENCE [LARGE SCALE GENOMIC DNA]</scope>
</reference>
<proteinExistence type="predicted"/>
<protein>
    <submittedName>
        <fullName evidence="2">G2541 protein</fullName>
    </submittedName>
</protein>
<evidence type="ECO:0000313" key="2">
    <source>
        <dbReference type="EMBL" id="CAL5220509.1"/>
    </source>
</evidence>
<dbReference type="Proteomes" id="UP001497392">
    <property type="component" value="Unassembled WGS sequence"/>
</dbReference>